<keyword evidence="2" id="KW-0547">Nucleotide-binding</keyword>
<dbReference type="SMART" id="SM00382">
    <property type="entry name" value="AAA"/>
    <property type="match status" value="1"/>
</dbReference>
<sequence length="308" mass="35466">MLNVKNITFSYNPKHTETPVLKDLDFTVEQGDHLSIIGESGSGKSTLLKLIYGEYDLNEGQIFWKDNEILGPKYNLVVGYEYMKYVAQEFDLMPFITVEENVGKHLSNFFPEEKKERIKELLNVVELQDFAKTKVKTLSGGQKQRVALARALAKQPEIILLDEPFSHIDNFQKQSLRRSVFKYLKEKKITCLVATHDKEDVLGFADRMLVLHDSKIIANDSPQELYRNPETPLIASFFGEVNMLNDQIIYAHQLQAVADSDLKARVVQNYFKGPNYLIEAEHEDAILRFEHPTALEVDLKVFLKILER</sequence>
<dbReference type="GO" id="GO:0005524">
    <property type="term" value="F:ATP binding"/>
    <property type="evidence" value="ECO:0007669"/>
    <property type="project" value="UniProtKB-KW"/>
</dbReference>
<reference evidence="5 6" key="1">
    <citation type="submission" date="2020-09" db="EMBL/GenBank/DDBJ databases">
        <title>Draft genome of Gelidibacter salicanalis PAMC21136.</title>
        <authorList>
            <person name="Park H."/>
        </authorList>
    </citation>
    <scope>NUCLEOTIDE SEQUENCE [LARGE SCALE GENOMIC DNA]</scope>
    <source>
        <strain evidence="5 6">PAMC21136</strain>
    </source>
</reference>
<keyword evidence="3 5" id="KW-0067">ATP-binding</keyword>
<dbReference type="Pfam" id="PF00005">
    <property type="entry name" value="ABC_tran"/>
    <property type="match status" value="1"/>
</dbReference>
<keyword evidence="6" id="KW-1185">Reference proteome</keyword>
<dbReference type="Gene3D" id="3.40.50.300">
    <property type="entry name" value="P-loop containing nucleotide triphosphate hydrolases"/>
    <property type="match status" value="1"/>
</dbReference>
<evidence type="ECO:0000256" key="3">
    <source>
        <dbReference type="ARBA" id="ARBA00022840"/>
    </source>
</evidence>
<accession>A0A934NHB9</accession>
<dbReference type="InterPro" id="IPR050093">
    <property type="entry name" value="ABC_SmlMolc_Importer"/>
</dbReference>
<dbReference type="PANTHER" id="PTHR42781:SF4">
    <property type="entry name" value="SPERMIDINE_PUTRESCINE IMPORT ATP-BINDING PROTEIN POTA"/>
    <property type="match status" value="1"/>
</dbReference>
<dbReference type="AlphaFoldDB" id="A0A934NHB9"/>
<gene>
    <name evidence="5" type="ORF">JEM65_02475</name>
</gene>
<evidence type="ECO:0000313" key="6">
    <source>
        <dbReference type="Proteomes" id="UP000662373"/>
    </source>
</evidence>
<evidence type="ECO:0000259" key="4">
    <source>
        <dbReference type="PROSITE" id="PS50893"/>
    </source>
</evidence>
<dbReference type="EMBL" id="JAEHJZ010000004">
    <property type="protein sequence ID" value="MBJ7879523.1"/>
    <property type="molecule type" value="Genomic_DNA"/>
</dbReference>
<proteinExistence type="predicted"/>
<dbReference type="InterPro" id="IPR003593">
    <property type="entry name" value="AAA+_ATPase"/>
</dbReference>
<dbReference type="SUPFAM" id="SSF52540">
    <property type="entry name" value="P-loop containing nucleoside triphosphate hydrolases"/>
    <property type="match status" value="1"/>
</dbReference>
<dbReference type="PROSITE" id="PS00211">
    <property type="entry name" value="ABC_TRANSPORTER_1"/>
    <property type="match status" value="1"/>
</dbReference>
<dbReference type="InterPro" id="IPR017871">
    <property type="entry name" value="ABC_transporter-like_CS"/>
</dbReference>
<name>A0A934NHB9_9FLAO</name>
<dbReference type="PROSITE" id="PS50893">
    <property type="entry name" value="ABC_TRANSPORTER_2"/>
    <property type="match status" value="1"/>
</dbReference>
<evidence type="ECO:0000256" key="1">
    <source>
        <dbReference type="ARBA" id="ARBA00022448"/>
    </source>
</evidence>
<protein>
    <submittedName>
        <fullName evidence="5">ABC transporter ATP-binding protein</fullName>
    </submittedName>
</protein>
<evidence type="ECO:0000313" key="5">
    <source>
        <dbReference type="EMBL" id="MBJ7879523.1"/>
    </source>
</evidence>
<comment type="caution">
    <text evidence="5">The sequence shown here is derived from an EMBL/GenBank/DDBJ whole genome shotgun (WGS) entry which is preliminary data.</text>
</comment>
<organism evidence="5 6">
    <name type="scientific">Gelidibacter salicanalis</name>
    <dbReference type="NCBI Taxonomy" id="291193"/>
    <lineage>
        <taxon>Bacteria</taxon>
        <taxon>Pseudomonadati</taxon>
        <taxon>Bacteroidota</taxon>
        <taxon>Flavobacteriia</taxon>
        <taxon>Flavobacteriales</taxon>
        <taxon>Flavobacteriaceae</taxon>
        <taxon>Gelidibacter</taxon>
    </lineage>
</organism>
<feature type="domain" description="ABC transporter" evidence="4">
    <location>
        <begin position="2"/>
        <end position="238"/>
    </location>
</feature>
<dbReference type="InterPro" id="IPR027417">
    <property type="entry name" value="P-loop_NTPase"/>
</dbReference>
<dbReference type="RefSeq" id="WP_199596972.1">
    <property type="nucleotide sequence ID" value="NZ_JAEHJZ010000004.1"/>
</dbReference>
<keyword evidence="1" id="KW-0813">Transport</keyword>
<dbReference type="GO" id="GO:0016887">
    <property type="term" value="F:ATP hydrolysis activity"/>
    <property type="evidence" value="ECO:0007669"/>
    <property type="project" value="InterPro"/>
</dbReference>
<dbReference type="PANTHER" id="PTHR42781">
    <property type="entry name" value="SPERMIDINE/PUTRESCINE IMPORT ATP-BINDING PROTEIN POTA"/>
    <property type="match status" value="1"/>
</dbReference>
<evidence type="ECO:0000256" key="2">
    <source>
        <dbReference type="ARBA" id="ARBA00022741"/>
    </source>
</evidence>
<dbReference type="InterPro" id="IPR003439">
    <property type="entry name" value="ABC_transporter-like_ATP-bd"/>
</dbReference>
<dbReference type="Proteomes" id="UP000662373">
    <property type="component" value="Unassembled WGS sequence"/>
</dbReference>